<dbReference type="AlphaFoldDB" id="A0A4S1WA91"/>
<dbReference type="InterPro" id="IPR036457">
    <property type="entry name" value="PPM-type-like_dom_sf"/>
</dbReference>
<dbReference type="PROSITE" id="PS51746">
    <property type="entry name" value="PPM_2"/>
    <property type="match status" value="1"/>
</dbReference>
<feature type="domain" description="PPM-type phosphatase" evidence="1">
    <location>
        <begin position="13"/>
        <end position="242"/>
    </location>
</feature>
<dbReference type="Proteomes" id="UP000309848">
    <property type="component" value="Unassembled WGS sequence"/>
</dbReference>
<dbReference type="SMART" id="SM00332">
    <property type="entry name" value="PP2Cc"/>
    <property type="match status" value="1"/>
</dbReference>
<dbReference type="SMART" id="SM00331">
    <property type="entry name" value="PP2C_SIG"/>
    <property type="match status" value="1"/>
</dbReference>
<accession>A0A4S1WA91</accession>
<keyword evidence="3" id="KW-1185">Reference proteome</keyword>
<gene>
    <name evidence="2" type="ORF">E5A74_17550</name>
</gene>
<evidence type="ECO:0000313" key="3">
    <source>
        <dbReference type="Proteomes" id="UP000309848"/>
    </source>
</evidence>
<evidence type="ECO:0000259" key="1">
    <source>
        <dbReference type="PROSITE" id="PS51746"/>
    </source>
</evidence>
<dbReference type="InterPro" id="IPR001932">
    <property type="entry name" value="PPM-type_phosphatase-like_dom"/>
</dbReference>
<evidence type="ECO:0000313" key="2">
    <source>
        <dbReference type="EMBL" id="TGX39333.1"/>
    </source>
</evidence>
<dbReference type="Pfam" id="PF13672">
    <property type="entry name" value="PP2C_2"/>
    <property type="match status" value="1"/>
</dbReference>
<reference evidence="2 3" key="1">
    <citation type="submission" date="2019-04" db="EMBL/GenBank/DDBJ databases">
        <title>Sphingomonas psychrotolerans sp. nov., isolated from soil in the Tianshan Mountains, Xinjiang, China.</title>
        <authorList>
            <person name="Luo Y."/>
            <person name="Sheng H."/>
        </authorList>
    </citation>
    <scope>NUCLEOTIDE SEQUENCE [LARGE SCALE GENOMIC DNA]</scope>
    <source>
        <strain evidence="2 3">KIS18-15</strain>
    </source>
</reference>
<dbReference type="SUPFAM" id="SSF81606">
    <property type="entry name" value="PP2C-like"/>
    <property type="match status" value="1"/>
</dbReference>
<protein>
    <submittedName>
        <fullName evidence="2">Serine/threonine-protein phosphatase</fullName>
    </submittedName>
</protein>
<name>A0A4S1WA91_9SPHN</name>
<dbReference type="CDD" id="cd00143">
    <property type="entry name" value="PP2Cc"/>
    <property type="match status" value="1"/>
</dbReference>
<sequence length="251" mass="26175">MPDPSPPPPLSGTYRSMSRSHVGRVRKVNEDRVLDRPDRALWAIADGMGGHRGGDIAAELAIAALRGLADDPAEITPASIRGALEQANAAIFERGAAAGGVIGSTVVALHIAGGDAWIFWAGDSRAYRGEDGAWQQVTRDHSLVQQLVDQGLIDSAQAAHHPQANVITRALGVNTAVQIEALCRTTMPGDLFLLCSDGLSRSLDSSIPAGFGGAGEALADEILAGALDRDGSDNISFVLVTGGESRARRRA</sequence>
<proteinExistence type="predicted"/>
<comment type="caution">
    <text evidence="2">The sequence shown here is derived from an EMBL/GenBank/DDBJ whole genome shotgun (WGS) entry which is preliminary data.</text>
</comment>
<dbReference type="EMBL" id="SRXU01000008">
    <property type="protein sequence ID" value="TGX39333.1"/>
    <property type="molecule type" value="Genomic_DNA"/>
</dbReference>
<organism evidence="2 3">
    <name type="scientific">Sphingomonas naasensis</name>
    <dbReference type="NCBI Taxonomy" id="1344951"/>
    <lineage>
        <taxon>Bacteria</taxon>
        <taxon>Pseudomonadati</taxon>
        <taxon>Pseudomonadota</taxon>
        <taxon>Alphaproteobacteria</taxon>
        <taxon>Sphingomonadales</taxon>
        <taxon>Sphingomonadaceae</taxon>
        <taxon>Sphingomonas</taxon>
    </lineage>
</organism>
<dbReference type="Gene3D" id="3.60.40.10">
    <property type="entry name" value="PPM-type phosphatase domain"/>
    <property type="match status" value="1"/>
</dbReference>
<dbReference type="OrthoDB" id="9801841at2"/>